<gene>
    <name evidence="4" type="ORF">CHS0354_017151</name>
</gene>
<evidence type="ECO:0000313" key="5">
    <source>
        <dbReference type="Proteomes" id="UP001195483"/>
    </source>
</evidence>
<dbReference type="GO" id="GO:0140662">
    <property type="term" value="F:ATP-dependent protein folding chaperone"/>
    <property type="evidence" value="ECO:0007669"/>
    <property type="project" value="InterPro"/>
</dbReference>
<protein>
    <recommendedName>
        <fullName evidence="6">Heat shock 70 kDa protein 12B</fullName>
    </recommendedName>
</protein>
<dbReference type="InterPro" id="IPR043129">
    <property type="entry name" value="ATPase_NBD"/>
</dbReference>
<evidence type="ECO:0000256" key="1">
    <source>
        <dbReference type="ARBA" id="ARBA00007381"/>
    </source>
</evidence>
<reference evidence="4" key="1">
    <citation type="journal article" date="2021" name="Genome Biol. Evol.">
        <title>A High-Quality Reference Genome for a Parasitic Bivalve with Doubly Uniparental Inheritance (Bivalvia: Unionida).</title>
        <authorList>
            <person name="Smith C.H."/>
        </authorList>
    </citation>
    <scope>NUCLEOTIDE SEQUENCE</scope>
    <source>
        <strain evidence="4">CHS0354</strain>
    </source>
</reference>
<evidence type="ECO:0000313" key="4">
    <source>
        <dbReference type="EMBL" id="KAK3602709.1"/>
    </source>
</evidence>
<dbReference type="SUPFAM" id="SSF53067">
    <property type="entry name" value="Actin-like ATPase domain"/>
    <property type="match status" value="1"/>
</dbReference>
<name>A0AAE0T2T4_9BIVA</name>
<evidence type="ECO:0000256" key="2">
    <source>
        <dbReference type="ARBA" id="ARBA00022741"/>
    </source>
</evidence>
<sequence length="572" mass="64667">MTAKAERSFVHDKLLVAAIDFGTTCTGYAYSLTQDYKKDPLNIGTKQSWPGCSDAGLQAPTSVLFTPEKAFHSFGFEAETKYKDLAFDNNQRDWYYFKHFKMILHRMKDLTRETNLEAANGKPMKARDVFAAAIKAVTRHVFEKIQTEHGLEITMLDILWVLTVPEICLCYLKAGIEGNNLSLALEPEVAAVYCKEHAIRKELRDGAAVLRSFDPGERYMVLDLGGGTVDVNIHEVCPDGKLKELYAASGGPWGGILVSEAFRNSIEDALGKDLFLQCLQDDSHGWILFENAFEDEKKSFIQAKLIHTRCTFQIVSRLQKHLTWQKNSTTNTMEEYFDVAIDKIKEHIRSLLEKKELGAIATIMLVGGFAESRVVQEKIKRYFKTKIVFVPPESGVSVLKGSVMFGHNPTIITERISPWTFGVHTRKAFNKRIHDSKRKKIVNGKEYMNNAFVKYIEIGESVMIGSSCISHTYTVINPKDSRVFWKVYKSSEKSPVYCDQKGVEFCGTLEVRLPEAAKDKKWRLELNMTCKGTELVASVSDAETKMQFKNIRLDFLVSECGSGSDFLLEAPQ</sequence>
<keyword evidence="2" id="KW-0547">Nucleotide-binding</keyword>
<dbReference type="InterPro" id="IPR013126">
    <property type="entry name" value="Hsp_70_fam"/>
</dbReference>
<dbReference type="AlphaFoldDB" id="A0AAE0T2T4"/>
<proteinExistence type="inferred from homology"/>
<reference evidence="4" key="3">
    <citation type="submission" date="2023-05" db="EMBL/GenBank/DDBJ databases">
        <authorList>
            <person name="Smith C.H."/>
        </authorList>
    </citation>
    <scope>NUCLEOTIDE SEQUENCE</scope>
    <source>
        <strain evidence="4">CHS0354</strain>
        <tissue evidence="4">Mantle</tissue>
    </source>
</reference>
<dbReference type="Gene3D" id="3.30.420.40">
    <property type="match status" value="2"/>
</dbReference>
<dbReference type="CDD" id="cd10229">
    <property type="entry name" value="ASKHA_NBD_HSP70_HSPA12"/>
    <property type="match status" value="1"/>
</dbReference>
<accession>A0AAE0T2T4</accession>
<dbReference type="Proteomes" id="UP001195483">
    <property type="component" value="Unassembled WGS sequence"/>
</dbReference>
<dbReference type="GO" id="GO:0005524">
    <property type="term" value="F:ATP binding"/>
    <property type="evidence" value="ECO:0007669"/>
    <property type="project" value="UniProtKB-KW"/>
</dbReference>
<keyword evidence="3" id="KW-0067">ATP-binding</keyword>
<reference evidence="4" key="2">
    <citation type="journal article" date="2021" name="Genome Biol. Evol.">
        <title>Developing a high-quality reference genome for a parasitic bivalve with doubly uniparental inheritance (Bivalvia: Unionida).</title>
        <authorList>
            <person name="Smith C.H."/>
        </authorList>
    </citation>
    <scope>NUCLEOTIDE SEQUENCE</scope>
    <source>
        <strain evidence="4">CHS0354</strain>
        <tissue evidence="4">Mantle</tissue>
    </source>
</reference>
<dbReference type="Pfam" id="PF00012">
    <property type="entry name" value="HSP70"/>
    <property type="match status" value="1"/>
</dbReference>
<comment type="similarity">
    <text evidence="1">Belongs to the heat shock protein 70 family.</text>
</comment>
<dbReference type="PANTHER" id="PTHR14187:SF5">
    <property type="entry name" value="HEAT SHOCK 70 KDA PROTEIN 12A"/>
    <property type="match status" value="1"/>
</dbReference>
<comment type="caution">
    <text evidence="4">The sequence shown here is derived from an EMBL/GenBank/DDBJ whole genome shotgun (WGS) entry which is preliminary data.</text>
</comment>
<dbReference type="EMBL" id="JAEAOA010001055">
    <property type="protein sequence ID" value="KAK3602709.1"/>
    <property type="molecule type" value="Genomic_DNA"/>
</dbReference>
<evidence type="ECO:0000256" key="3">
    <source>
        <dbReference type="ARBA" id="ARBA00022840"/>
    </source>
</evidence>
<dbReference type="PANTHER" id="PTHR14187">
    <property type="entry name" value="ALPHA KINASE/ELONGATION FACTOR 2 KINASE"/>
    <property type="match status" value="1"/>
</dbReference>
<evidence type="ECO:0008006" key="6">
    <source>
        <dbReference type="Google" id="ProtNLM"/>
    </source>
</evidence>
<organism evidence="4 5">
    <name type="scientific">Potamilus streckersoni</name>
    <dbReference type="NCBI Taxonomy" id="2493646"/>
    <lineage>
        <taxon>Eukaryota</taxon>
        <taxon>Metazoa</taxon>
        <taxon>Spiralia</taxon>
        <taxon>Lophotrochozoa</taxon>
        <taxon>Mollusca</taxon>
        <taxon>Bivalvia</taxon>
        <taxon>Autobranchia</taxon>
        <taxon>Heteroconchia</taxon>
        <taxon>Palaeoheterodonta</taxon>
        <taxon>Unionida</taxon>
        <taxon>Unionoidea</taxon>
        <taxon>Unionidae</taxon>
        <taxon>Ambleminae</taxon>
        <taxon>Lampsilini</taxon>
        <taxon>Potamilus</taxon>
    </lineage>
</organism>
<keyword evidence="5" id="KW-1185">Reference proteome</keyword>